<dbReference type="InterPro" id="IPR036641">
    <property type="entry name" value="HPT_dom_sf"/>
</dbReference>
<feature type="domain" description="HPt" evidence="2">
    <location>
        <begin position="21"/>
        <end position="98"/>
    </location>
</feature>
<keyword evidence="4" id="KW-1185">Reference proteome</keyword>
<dbReference type="InterPro" id="IPR008207">
    <property type="entry name" value="Sig_transdc_His_kin_Hpt_dom"/>
</dbReference>
<dbReference type="Proteomes" id="UP000681356">
    <property type="component" value="Unassembled WGS sequence"/>
</dbReference>
<dbReference type="SUPFAM" id="SSF47226">
    <property type="entry name" value="Histidine-containing phosphotransfer domain, HPT domain"/>
    <property type="match status" value="1"/>
</dbReference>
<dbReference type="Pfam" id="PF01627">
    <property type="entry name" value="Hpt"/>
    <property type="match status" value="1"/>
</dbReference>
<dbReference type="RefSeq" id="WP_212535684.1">
    <property type="nucleotide sequence ID" value="NZ_JAGTUU010000002.1"/>
</dbReference>
<gene>
    <name evidence="3" type="ORF">KB874_06190</name>
</gene>
<evidence type="ECO:0000259" key="2">
    <source>
        <dbReference type="Pfam" id="PF01627"/>
    </source>
</evidence>
<reference evidence="3" key="1">
    <citation type="submission" date="2021-04" db="EMBL/GenBank/DDBJ databases">
        <authorList>
            <person name="Yoon J."/>
        </authorList>
    </citation>
    <scope>NUCLEOTIDE SEQUENCE</scope>
    <source>
        <strain evidence="3">KMU-90</strain>
    </source>
</reference>
<name>A0A8J8B675_9RHOB</name>
<keyword evidence="1" id="KW-0902">Two-component regulatory system</keyword>
<protein>
    <submittedName>
        <fullName evidence="3">Hpt domain-containing protein</fullName>
    </submittedName>
</protein>
<dbReference type="GO" id="GO:0000160">
    <property type="term" value="P:phosphorelay signal transduction system"/>
    <property type="evidence" value="ECO:0007669"/>
    <property type="project" value="UniProtKB-KW"/>
</dbReference>
<dbReference type="EMBL" id="JAGTUU010000002">
    <property type="protein sequence ID" value="MBS0123721.1"/>
    <property type="molecule type" value="Genomic_DNA"/>
</dbReference>
<dbReference type="GO" id="GO:0004672">
    <property type="term" value="F:protein kinase activity"/>
    <property type="evidence" value="ECO:0007669"/>
    <property type="project" value="UniProtKB-ARBA"/>
</dbReference>
<proteinExistence type="predicted"/>
<evidence type="ECO:0000313" key="4">
    <source>
        <dbReference type="Proteomes" id="UP000681356"/>
    </source>
</evidence>
<accession>A0A8J8B675</accession>
<dbReference type="AlphaFoldDB" id="A0A8J8B675"/>
<dbReference type="Gene3D" id="1.20.120.160">
    <property type="entry name" value="HPT domain"/>
    <property type="match status" value="1"/>
</dbReference>
<organism evidence="3 4">
    <name type="scientific">Thetidibacter halocola</name>
    <dbReference type="NCBI Taxonomy" id="2827239"/>
    <lineage>
        <taxon>Bacteria</taxon>
        <taxon>Pseudomonadati</taxon>
        <taxon>Pseudomonadota</taxon>
        <taxon>Alphaproteobacteria</taxon>
        <taxon>Rhodobacterales</taxon>
        <taxon>Roseobacteraceae</taxon>
        <taxon>Thetidibacter</taxon>
    </lineage>
</organism>
<evidence type="ECO:0000256" key="1">
    <source>
        <dbReference type="ARBA" id="ARBA00023012"/>
    </source>
</evidence>
<evidence type="ECO:0000313" key="3">
    <source>
        <dbReference type="EMBL" id="MBS0123721.1"/>
    </source>
</evidence>
<sequence>MIDWARVAELREEIGAEDFGEIVDLFLTEVDGAIDLLAENAGNREIVAEQMHFLKGASLNLGFSALAGLCRDGEKAAMSGNPDLVTADALRETFAAARGVFERDFPQRFAA</sequence>
<comment type="caution">
    <text evidence="3">The sequence shown here is derived from an EMBL/GenBank/DDBJ whole genome shotgun (WGS) entry which is preliminary data.</text>
</comment>